<dbReference type="AlphaFoldDB" id="A0A2C9LQB2"/>
<dbReference type="GO" id="GO:0043123">
    <property type="term" value="P:positive regulation of canonical NF-kappaB signal transduction"/>
    <property type="evidence" value="ECO:0007669"/>
    <property type="project" value="TreeGrafter"/>
</dbReference>
<dbReference type="EnsemblMetazoa" id="BGLB033768-RA">
    <property type="protein sequence ID" value="BGLB033768-PA"/>
    <property type="gene ID" value="BGLB033768"/>
</dbReference>
<dbReference type="GO" id="GO:0007165">
    <property type="term" value="P:signal transduction"/>
    <property type="evidence" value="ECO:0007669"/>
    <property type="project" value="InterPro"/>
</dbReference>
<evidence type="ECO:0000313" key="4">
    <source>
        <dbReference type="EnsemblMetazoa" id="BGLB033768-PA"/>
    </source>
</evidence>
<dbReference type="OrthoDB" id="6021171at2759"/>
<evidence type="ECO:0000259" key="2">
    <source>
        <dbReference type="PROSITE" id="PS50017"/>
    </source>
</evidence>
<dbReference type="PANTHER" id="PTHR34257:SF2">
    <property type="entry name" value="E3 UBIQUITIN LIGASE TRAF3IP2"/>
    <property type="match status" value="1"/>
</dbReference>
<dbReference type="PANTHER" id="PTHR34257">
    <property type="entry name" value="ADAPTER PROTEIN CIKS"/>
    <property type="match status" value="1"/>
</dbReference>
<evidence type="ECO:0008006" key="6">
    <source>
        <dbReference type="Google" id="ProtNLM"/>
    </source>
</evidence>
<dbReference type="VEuPathDB" id="VectorBase:BGLB033768"/>
<protein>
    <recommendedName>
        <fullName evidence="6">SEFIR domain-containing protein</fullName>
    </recommendedName>
</protein>
<dbReference type="SUPFAM" id="SSF47986">
    <property type="entry name" value="DEATH domain"/>
    <property type="match status" value="1"/>
</dbReference>
<dbReference type="InterPro" id="IPR000488">
    <property type="entry name" value="Death_dom"/>
</dbReference>
<proteinExistence type="predicted"/>
<name>A0A2C9LQB2_BIOGL</name>
<feature type="compositionally biased region" description="Basic and acidic residues" evidence="1">
    <location>
        <begin position="366"/>
        <end position="385"/>
    </location>
</feature>
<dbReference type="VEuPathDB" id="VectorBase:BGLAX_031131"/>
<feature type="region of interest" description="Disordered" evidence="1">
    <location>
        <begin position="363"/>
        <end position="414"/>
    </location>
</feature>
<dbReference type="PROSITE" id="PS50017">
    <property type="entry name" value="DEATH_DOMAIN"/>
    <property type="match status" value="1"/>
</dbReference>
<dbReference type="InterPro" id="IPR053047">
    <property type="entry name" value="E3_ubiq_ligase_TRAF3IP2"/>
</dbReference>
<accession>A0A2C9LQB2</accession>
<dbReference type="SMART" id="SM00005">
    <property type="entry name" value="DEATH"/>
    <property type="match status" value="1"/>
</dbReference>
<evidence type="ECO:0000259" key="3">
    <source>
        <dbReference type="PROSITE" id="PS51534"/>
    </source>
</evidence>
<feature type="domain" description="Death" evidence="2">
    <location>
        <begin position="46"/>
        <end position="112"/>
    </location>
</feature>
<evidence type="ECO:0000256" key="1">
    <source>
        <dbReference type="SAM" id="MobiDB-lite"/>
    </source>
</evidence>
<dbReference type="KEGG" id="bgt:106052245"/>
<gene>
    <name evidence="4" type="primary">106052245</name>
</gene>
<dbReference type="Pfam" id="PF08357">
    <property type="entry name" value="SEFIR"/>
    <property type="match status" value="1"/>
</dbReference>
<dbReference type="Proteomes" id="UP000076420">
    <property type="component" value="Unassembled WGS sequence"/>
</dbReference>
<reference evidence="4" key="1">
    <citation type="submission" date="2020-05" db="UniProtKB">
        <authorList>
            <consortium name="EnsemblMetazoa"/>
        </authorList>
    </citation>
    <scope>IDENTIFICATION</scope>
    <source>
        <strain evidence="4">BB02</strain>
    </source>
</reference>
<dbReference type="Pfam" id="PF00531">
    <property type="entry name" value="Death"/>
    <property type="match status" value="1"/>
</dbReference>
<dbReference type="InterPro" id="IPR013568">
    <property type="entry name" value="SEFIR_dom"/>
</dbReference>
<dbReference type="GO" id="GO:0006959">
    <property type="term" value="P:humoral immune response"/>
    <property type="evidence" value="ECO:0007669"/>
    <property type="project" value="TreeGrafter"/>
</dbReference>
<feature type="domain" description="SEFIR" evidence="3">
    <location>
        <begin position="450"/>
        <end position="612"/>
    </location>
</feature>
<feature type="compositionally biased region" description="Low complexity" evidence="1">
    <location>
        <begin position="390"/>
        <end position="408"/>
    </location>
</feature>
<sequence>MMGTSTGVKRDGRKFRKEVIIAWEFVSSSVRQDLVVKLNPEMPISGKDWRMLASKLGYNQSEIMFIESAKEPNTSFLFKLYGQKPNATLNAVYNCLEEMEREDCLEIIDDAYADIYRMATEKRYDGQSGMTEGPYSWTAPLHCPLHQSSMPMSPSQCTCYCSAQSYHPMPHLPAFFHQNQRAFASLPSPQQSPTDKYRHLTAQHSRPQHGSVSGALHNNISPFDNSNISGNYNSQDMMDSQTKMARQHSDECNEAQGCAGDESRLYQNISDRNGPFSPSNMNFRFPGPGQKSAEVKMQQMPQAGPPNSMNLSRGRQLNTSVNYVNGQTFGMCPGQAANAGGGQSLACLKSMVDSHENYRPAAEYNHALDRSMETERKKRNDKEPFDTLASFSSSSSSGSSSGKSHPSSTFPFRIKTKTPVEDLSQLTISKKSTSMPQDMKPAEYRKAFRNTKVFVTYSFDNEIHGKQVLSLCKFLQTNGFACYVDVKESKEDNSVGNIIEWCSKKMSEIDKRLLWADFILVCVSPKYIQDIGDAGSRRNKNLPQVSERKLHTKEIFSLMENEHLKSNGNGAARQVQIVPLMFGGMQPTGLPAWMTANRPVYRWPDQYLDLAWLLTKPQERIKESRRCMD</sequence>
<dbReference type="PROSITE" id="PS51534">
    <property type="entry name" value="SEFIR"/>
    <property type="match status" value="1"/>
</dbReference>
<dbReference type="InterPro" id="IPR011029">
    <property type="entry name" value="DEATH-like_dom_sf"/>
</dbReference>
<dbReference type="Gene3D" id="1.10.533.10">
    <property type="entry name" value="Death Domain, Fas"/>
    <property type="match status" value="1"/>
</dbReference>
<organism evidence="4 5">
    <name type="scientific">Biomphalaria glabrata</name>
    <name type="common">Bloodfluke planorb</name>
    <name type="synonym">Freshwater snail</name>
    <dbReference type="NCBI Taxonomy" id="6526"/>
    <lineage>
        <taxon>Eukaryota</taxon>
        <taxon>Metazoa</taxon>
        <taxon>Spiralia</taxon>
        <taxon>Lophotrochozoa</taxon>
        <taxon>Mollusca</taxon>
        <taxon>Gastropoda</taxon>
        <taxon>Heterobranchia</taxon>
        <taxon>Euthyneura</taxon>
        <taxon>Panpulmonata</taxon>
        <taxon>Hygrophila</taxon>
        <taxon>Lymnaeoidea</taxon>
        <taxon>Planorbidae</taxon>
        <taxon>Biomphalaria</taxon>
    </lineage>
</organism>
<dbReference type="STRING" id="6526.A0A2C9LQB2"/>
<evidence type="ECO:0000313" key="5">
    <source>
        <dbReference type="Proteomes" id="UP000076420"/>
    </source>
</evidence>